<dbReference type="InterPro" id="IPR001316">
    <property type="entry name" value="Pept_S1A_streptogrisin"/>
</dbReference>
<evidence type="ECO:0000256" key="3">
    <source>
        <dbReference type="ARBA" id="ARBA00022801"/>
    </source>
</evidence>
<evidence type="ECO:0000256" key="1">
    <source>
        <dbReference type="ARBA" id="ARBA00007664"/>
    </source>
</evidence>
<evidence type="ECO:0000256" key="5">
    <source>
        <dbReference type="ARBA" id="ARBA00023157"/>
    </source>
</evidence>
<organism evidence="7 8">
    <name type="scientific">Dermatophilus congolensis</name>
    <dbReference type="NCBI Taxonomy" id="1863"/>
    <lineage>
        <taxon>Bacteria</taxon>
        <taxon>Bacillati</taxon>
        <taxon>Actinomycetota</taxon>
        <taxon>Actinomycetes</taxon>
        <taxon>Micrococcales</taxon>
        <taxon>Dermatophilaceae</taxon>
        <taxon>Dermatophilus</taxon>
    </lineage>
</organism>
<dbReference type="GO" id="GO:0004252">
    <property type="term" value="F:serine-type endopeptidase activity"/>
    <property type="evidence" value="ECO:0007669"/>
    <property type="project" value="InterPro"/>
</dbReference>
<dbReference type="AlphaFoldDB" id="A0AA46BQ94"/>
<keyword evidence="3" id="KW-0378">Hydrolase</keyword>
<feature type="signal peptide" evidence="6">
    <location>
        <begin position="1"/>
        <end position="30"/>
    </location>
</feature>
<evidence type="ECO:0000313" key="7">
    <source>
        <dbReference type="EMBL" id="STD15258.1"/>
    </source>
</evidence>
<dbReference type="InterPro" id="IPR043504">
    <property type="entry name" value="Peptidase_S1_PA_chymotrypsin"/>
</dbReference>
<dbReference type="Proteomes" id="UP000254118">
    <property type="component" value="Unassembled WGS sequence"/>
</dbReference>
<evidence type="ECO:0000256" key="2">
    <source>
        <dbReference type="ARBA" id="ARBA00022670"/>
    </source>
</evidence>
<dbReference type="GO" id="GO:0006508">
    <property type="term" value="P:proteolysis"/>
    <property type="evidence" value="ECO:0007669"/>
    <property type="project" value="UniProtKB-KW"/>
</dbReference>
<dbReference type="InterPro" id="IPR009003">
    <property type="entry name" value="Peptidase_S1_PA"/>
</dbReference>
<keyword evidence="2" id="KW-0645">Protease</keyword>
<evidence type="ECO:0000256" key="4">
    <source>
        <dbReference type="ARBA" id="ARBA00022825"/>
    </source>
</evidence>
<gene>
    <name evidence="7" type="ORF">NCTC7915_02279</name>
</gene>
<accession>A0AA46BQ94</accession>
<proteinExistence type="inferred from homology"/>
<dbReference type="EMBL" id="UFYA01000001">
    <property type="protein sequence ID" value="STD15258.1"/>
    <property type="molecule type" value="Genomic_DNA"/>
</dbReference>
<reference evidence="7 8" key="1">
    <citation type="submission" date="2018-06" db="EMBL/GenBank/DDBJ databases">
        <authorList>
            <consortium name="Pathogen Informatics"/>
            <person name="Doyle S."/>
        </authorList>
    </citation>
    <scope>NUCLEOTIDE SEQUENCE [LARGE SCALE GENOMIC DNA]</scope>
    <source>
        <strain evidence="7 8">NCTC7915</strain>
    </source>
</reference>
<evidence type="ECO:0000313" key="8">
    <source>
        <dbReference type="Proteomes" id="UP000254118"/>
    </source>
</evidence>
<dbReference type="RefSeq" id="WP_115032079.1">
    <property type="nucleotide sequence ID" value="NZ_UFYA01000001.1"/>
</dbReference>
<feature type="chain" id="PRO_5041421580" description="Trypsin" evidence="6">
    <location>
        <begin position="31"/>
        <end position="247"/>
    </location>
</feature>
<dbReference type="SUPFAM" id="SSF50494">
    <property type="entry name" value="Trypsin-like serine proteases"/>
    <property type="match status" value="1"/>
</dbReference>
<dbReference type="PRINTS" id="PR00861">
    <property type="entry name" value="ALYTICPTASE"/>
</dbReference>
<sequence>MHLRYIAATAAVAFTAAGIVAPVATPAASAAPAAATTVKADRRVPTGALISGTPLSRQATKPGSGRSAGYECTMGLPARKGNQHYLIVSGHCGEYGETLYTAWNNGRRTSIGKITGVSSKYDIAAVRTTRAIAASVWSSRGGSSSVKRLTGVADAVAGSKVCQHGYRSGTVCGITVQPITRKQIDAGLVFGKASAGTVGSRPGDSGGLVVDSRGRAIGIVAESTEDGQWIGWVPAKLALRTWGMSAL</sequence>
<evidence type="ECO:0000256" key="6">
    <source>
        <dbReference type="SAM" id="SignalP"/>
    </source>
</evidence>
<evidence type="ECO:0008006" key="9">
    <source>
        <dbReference type="Google" id="ProtNLM"/>
    </source>
</evidence>
<dbReference type="Gene3D" id="2.40.10.10">
    <property type="entry name" value="Trypsin-like serine proteases"/>
    <property type="match status" value="2"/>
</dbReference>
<keyword evidence="5" id="KW-1015">Disulfide bond</keyword>
<keyword evidence="6" id="KW-0732">Signal</keyword>
<comment type="caution">
    <text evidence="7">The sequence shown here is derived from an EMBL/GenBank/DDBJ whole genome shotgun (WGS) entry which is preliminary data.</text>
</comment>
<comment type="similarity">
    <text evidence="1">Belongs to the peptidase S1 family.</text>
</comment>
<keyword evidence="4" id="KW-0720">Serine protease</keyword>
<name>A0AA46BQ94_9MICO</name>
<protein>
    <recommendedName>
        <fullName evidence="9">Trypsin</fullName>
    </recommendedName>
</protein>